<gene>
    <name evidence="1" type="ORF">DPMN_146682</name>
</gene>
<reference evidence="1" key="2">
    <citation type="submission" date="2020-11" db="EMBL/GenBank/DDBJ databases">
        <authorList>
            <person name="McCartney M.A."/>
            <person name="Auch B."/>
            <person name="Kono T."/>
            <person name="Mallez S."/>
            <person name="Becker A."/>
            <person name="Gohl D.M."/>
            <person name="Silverstein K.A.T."/>
            <person name="Koren S."/>
            <person name="Bechman K.B."/>
            <person name="Herman A."/>
            <person name="Abrahante J.E."/>
            <person name="Garbe J."/>
        </authorList>
    </citation>
    <scope>NUCLEOTIDE SEQUENCE</scope>
    <source>
        <strain evidence="1">Duluth1</strain>
        <tissue evidence="1">Whole animal</tissue>
    </source>
</reference>
<dbReference type="EMBL" id="JAIWYP010000007">
    <property type="protein sequence ID" value="KAH3793177.1"/>
    <property type="molecule type" value="Genomic_DNA"/>
</dbReference>
<dbReference type="AlphaFoldDB" id="A0A9D4J2K9"/>
<sequence>MAPNGGPWRLQFSVELARGFVEISYILFSVSNSRTNSNLVGENVTVPDLSGIGGRMCGGPVSSVGGALVLKARCPEFESRTGCTLFTIRQIHKPNYNTLGLIVVQTTL</sequence>
<comment type="caution">
    <text evidence="1">The sequence shown here is derived from an EMBL/GenBank/DDBJ whole genome shotgun (WGS) entry which is preliminary data.</text>
</comment>
<keyword evidence="2" id="KW-1185">Reference proteome</keyword>
<accession>A0A9D4J2K9</accession>
<organism evidence="1 2">
    <name type="scientific">Dreissena polymorpha</name>
    <name type="common">Zebra mussel</name>
    <name type="synonym">Mytilus polymorpha</name>
    <dbReference type="NCBI Taxonomy" id="45954"/>
    <lineage>
        <taxon>Eukaryota</taxon>
        <taxon>Metazoa</taxon>
        <taxon>Spiralia</taxon>
        <taxon>Lophotrochozoa</taxon>
        <taxon>Mollusca</taxon>
        <taxon>Bivalvia</taxon>
        <taxon>Autobranchia</taxon>
        <taxon>Heteroconchia</taxon>
        <taxon>Euheterodonta</taxon>
        <taxon>Imparidentia</taxon>
        <taxon>Neoheterodontei</taxon>
        <taxon>Myida</taxon>
        <taxon>Dreissenoidea</taxon>
        <taxon>Dreissenidae</taxon>
        <taxon>Dreissena</taxon>
    </lineage>
</organism>
<name>A0A9D4J2K9_DREPO</name>
<proteinExistence type="predicted"/>
<protein>
    <submittedName>
        <fullName evidence="1">Uncharacterized protein</fullName>
    </submittedName>
</protein>
<evidence type="ECO:0000313" key="2">
    <source>
        <dbReference type="Proteomes" id="UP000828390"/>
    </source>
</evidence>
<reference evidence="1" key="1">
    <citation type="journal article" date="2019" name="bioRxiv">
        <title>The Genome of the Zebra Mussel, Dreissena polymorpha: A Resource for Invasive Species Research.</title>
        <authorList>
            <person name="McCartney M.A."/>
            <person name="Auch B."/>
            <person name="Kono T."/>
            <person name="Mallez S."/>
            <person name="Zhang Y."/>
            <person name="Obille A."/>
            <person name="Becker A."/>
            <person name="Abrahante J.E."/>
            <person name="Garbe J."/>
            <person name="Badalamenti J.P."/>
            <person name="Herman A."/>
            <person name="Mangelson H."/>
            <person name="Liachko I."/>
            <person name="Sullivan S."/>
            <person name="Sone E.D."/>
            <person name="Koren S."/>
            <person name="Silverstein K.A.T."/>
            <person name="Beckman K.B."/>
            <person name="Gohl D.M."/>
        </authorList>
    </citation>
    <scope>NUCLEOTIDE SEQUENCE</scope>
    <source>
        <strain evidence="1">Duluth1</strain>
        <tissue evidence="1">Whole animal</tissue>
    </source>
</reference>
<evidence type="ECO:0000313" key="1">
    <source>
        <dbReference type="EMBL" id="KAH3793177.1"/>
    </source>
</evidence>
<dbReference type="Proteomes" id="UP000828390">
    <property type="component" value="Unassembled WGS sequence"/>
</dbReference>